<accession>A0A024H2P7</accession>
<keyword evidence="1" id="KW-1133">Transmembrane helix</keyword>
<keyword evidence="3" id="KW-1185">Reference proteome</keyword>
<protein>
    <submittedName>
        <fullName evidence="2">Putative membrane protein</fullName>
    </submittedName>
</protein>
<comment type="caution">
    <text evidence="2">The sequence shown here is derived from an EMBL/GenBank/DDBJ whole genome shotgun (WGS) entry which is preliminary data.</text>
</comment>
<reference evidence="3" key="1">
    <citation type="journal article" date="2014" name="Genome Announc.">
        <title>Genome Sequence of Arthrobacter siccitolerans 4J27, a Xeroprotectant-Producing Desiccation-Tolerant Microorganism.</title>
        <authorList>
            <person name="Manzanera M."/>
            <person name="Santa-Cruz-Calvo L."/>
            <person name="Vilchez J.I."/>
            <person name="Garcia-Fontana C."/>
            <person name="Silva-Castro G.A."/>
            <person name="Calvo C."/>
            <person name="Gonzalez-Lopez J."/>
        </authorList>
    </citation>
    <scope>NUCLEOTIDE SEQUENCE [LARGE SCALE GENOMIC DNA]</scope>
    <source>
        <strain evidence="3">4J27</strain>
    </source>
</reference>
<dbReference type="RefSeq" id="WP_050055368.1">
    <property type="nucleotide sequence ID" value="NZ_CAQI01000044.1"/>
</dbReference>
<feature type="transmembrane region" description="Helical" evidence="1">
    <location>
        <begin position="6"/>
        <end position="27"/>
    </location>
</feature>
<dbReference type="AlphaFoldDB" id="A0A024H2P7"/>
<gene>
    <name evidence="2" type="ORF">ARTSIC4J27_2413</name>
</gene>
<evidence type="ECO:0000313" key="3">
    <source>
        <dbReference type="Proteomes" id="UP000035722"/>
    </source>
</evidence>
<keyword evidence="1" id="KW-0472">Membrane</keyword>
<name>A0A024H2P7_9MICC</name>
<dbReference type="STRING" id="861266.ARTSIC4J27_2413"/>
<dbReference type="Proteomes" id="UP000035722">
    <property type="component" value="Unassembled WGS sequence"/>
</dbReference>
<keyword evidence="1" id="KW-0812">Transmembrane</keyword>
<evidence type="ECO:0000256" key="1">
    <source>
        <dbReference type="SAM" id="Phobius"/>
    </source>
</evidence>
<proteinExistence type="predicted"/>
<dbReference type="OrthoDB" id="4950741at2"/>
<evidence type="ECO:0000313" key="2">
    <source>
        <dbReference type="EMBL" id="CCQ46450.1"/>
    </source>
</evidence>
<dbReference type="EMBL" id="CAQI01000044">
    <property type="protein sequence ID" value="CCQ46450.1"/>
    <property type="molecule type" value="Genomic_DNA"/>
</dbReference>
<feature type="transmembrane region" description="Helical" evidence="1">
    <location>
        <begin position="48"/>
        <end position="68"/>
    </location>
</feature>
<organism evidence="2 3">
    <name type="scientific">Pseudarthrobacter siccitolerans</name>
    <dbReference type="NCBI Taxonomy" id="861266"/>
    <lineage>
        <taxon>Bacteria</taxon>
        <taxon>Bacillati</taxon>
        <taxon>Actinomycetota</taxon>
        <taxon>Actinomycetes</taxon>
        <taxon>Micrococcales</taxon>
        <taxon>Micrococcaceae</taxon>
        <taxon>Pseudarthrobacter</taxon>
    </lineage>
</organism>
<sequence length="73" mass="7609">MKWLELLTVAGATLVAAVTVVVLYSLGVRLTAIAGDAQQTSPGLKKSLAYACFGLCGLAVLFGLYLIIPYFSG</sequence>